<evidence type="ECO:0000256" key="6">
    <source>
        <dbReference type="ARBA" id="ARBA00023136"/>
    </source>
</evidence>
<dbReference type="Pfam" id="PF01697">
    <property type="entry name" value="Glyco_transf_92"/>
    <property type="match status" value="1"/>
</dbReference>
<evidence type="ECO:0008006" key="9">
    <source>
        <dbReference type="Google" id="ProtNLM"/>
    </source>
</evidence>
<name>A0A841C8E1_9LACT</name>
<sequence length="308" mass="36555">MNSEKNFYLKTKNRAVNLFRNIQNFNLRRYFYYSKTKNKKDFKYYLSAAIIIKNEADYVAEWIEYHLLVGFDHFYIYDNGSDDDIQKVLAPYVAENIIEYINYPGEGMQLSMINDAIRRSSSETFWLAINDIDEFFVPKTSNTVSVFLKEFESFPAVEVNWLVYGSSGQFKKNKGLVIERFNKHSSPSEYFSNHFVKLIYNPRATSYGDVHRGFYWNLKLAVNTDKEKTRLTALQRQGKFDKLVINHYYTKSFEEYQNKMGKPQVDGTAPLHNMKSWENDDEKSKIEDNIMGKYIMEVRKNIFNRFKE</sequence>
<keyword evidence="2" id="KW-0328">Glycosyltransferase</keyword>
<dbReference type="SUPFAM" id="SSF53448">
    <property type="entry name" value="Nucleotide-diphospho-sugar transferases"/>
    <property type="match status" value="1"/>
</dbReference>
<evidence type="ECO:0000256" key="2">
    <source>
        <dbReference type="ARBA" id="ARBA00022676"/>
    </source>
</evidence>
<dbReference type="Gene3D" id="3.90.550.10">
    <property type="entry name" value="Spore Coat Polysaccharide Biosynthesis Protein SpsA, Chain A"/>
    <property type="match status" value="1"/>
</dbReference>
<dbReference type="PANTHER" id="PTHR21461">
    <property type="entry name" value="GLYCOSYLTRANSFERASE FAMILY 92 PROTEIN"/>
    <property type="match status" value="1"/>
</dbReference>
<dbReference type="CDD" id="cd00761">
    <property type="entry name" value="Glyco_tranf_GTA_type"/>
    <property type="match status" value="1"/>
</dbReference>
<evidence type="ECO:0000256" key="3">
    <source>
        <dbReference type="ARBA" id="ARBA00022679"/>
    </source>
</evidence>
<dbReference type="PANTHER" id="PTHR21461:SF69">
    <property type="entry name" value="GLYCOSYLTRANSFERASE FAMILY 92 PROTEIN"/>
    <property type="match status" value="1"/>
</dbReference>
<keyword evidence="3" id="KW-0808">Transferase</keyword>
<proteinExistence type="predicted"/>
<evidence type="ECO:0000313" key="7">
    <source>
        <dbReference type="EMBL" id="MBB5887998.1"/>
    </source>
</evidence>
<protein>
    <recommendedName>
        <fullName evidence="9">Glycosyltransferase family 92 protein</fullName>
    </recommendedName>
</protein>
<keyword evidence="6" id="KW-0472">Membrane</keyword>
<comment type="caution">
    <text evidence="7">The sequence shown here is derived from an EMBL/GenBank/DDBJ whole genome shotgun (WGS) entry which is preliminary data.</text>
</comment>
<dbReference type="GO" id="GO:0005737">
    <property type="term" value="C:cytoplasm"/>
    <property type="evidence" value="ECO:0007669"/>
    <property type="project" value="TreeGrafter"/>
</dbReference>
<keyword evidence="8" id="KW-1185">Reference proteome</keyword>
<evidence type="ECO:0000256" key="4">
    <source>
        <dbReference type="ARBA" id="ARBA00022692"/>
    </source>
</evidence>
<comment type="subcellular location">
    <subcellularLocation>
        <location evidence="1">Membrane</location>
        <topology evidence="1">Single-pass membrane protein</topology>
    </subcellularLocation>
</comment>
<dbReference type="AlphaFoldDB" id="A0A841C8E1"/>
<evidence type="ECO:0000313" key="8">
    <source>
        <dbReference type="Proteomes" id="UP000562464"/>
    </source>
</evidence>
<dbReference type="RefSeq" id="WP_183539645.1">
    <property type="nucleotide sequence ID" value="NZ_JACHHV010000012.1"/>
</dbReference>
<keyword evidence="4" id="KW-0812">Transmembrane</keyword>
<evidence type="ECO:0000256" key="1">
    <source>
        <dbReference type="ARBA" id="ARBA00004167"/>
    </source>
</evidence>
<dbReference type="Proteomes" id="UP000562464">
    <property type="component" value="Unassembled WGS sequence"/>
</dbReference>
<keyword evidence="5" id="KW-1133">Transmembrane helix</keyword>
<dbReference type="GO" id="GO:0016020">
    <property type="term" value="C:membrane"/>
    <property type="evidence" value="ECO:0007669"/>
    <property type="project" value="UniProtKB-SubCell"/>
</dbReference>
<organism evidence="7 8">
    <name type="scientific">Lactovum miscens</name>
    <dbReference type="NCBI Taxonomy" id="190387"/>
    <lineage>
        <taxon>Bacteria</taxon>
        <taxon>Bacillati</taxon>
        <taxon>Bacillota</taxon>
        <taxon>Bacilli</taxon>
        <taxon>Lactobacillales</taxon>
        <taxon>Streptococcaceae</taxon>
        <taxon>Lactovum</taxon>
    </lineage>
</organism>
<dbReference type="GO" id="GO:0016757">
    <property type="term" value="F:glycosyltransferase activity"/>
    <property type="evidence" value="ECO:0007669"/>
    <property type="project" value="UniProtKB-KW"/>
</dbReference>
<reference evidence="7 8" key="1">
    <citation type="submission" date="2020-08" db="EMBL/GenBank/DDBJ databases">
        <title>Genomic Encyclopedia of Type Strains, Phase IV (KMG-IV): sequencing the most valuable type-strain genomes for metagenomic binning, comparative biology and taxonomic classification.</title>
        <authorList>
            <person name="Goeker M."/>
        </authorList>
    </citation>
    <scope>NUCLEOTIDE SEQUENCE [LARGE SCALE GENOMIC DNA]</scope>
    <source>
        <strain evidence="7 8">DSM 14925</strain>
    </source>
</reference>
<gene>
    <name evidence="7" type="ORF">HNQ37_000888</name>
</gene>
<dbReference type="InterPro" id="IPR029044">
    <property type="entry name" value="Nucleotide-diphossugar_trans"/>
</dbReference>
<dbReference type="EMBL" id="JACHHV010000012">
    <property type="protein sequence ID" value="MBB5887998.1"/>
    <property type="molecule type" value="Genomic_DNA"/>
</dbReference>
<accession>A0A841C8E1</accession>
<evidence type="ECO:0000256" key="5">
    <source>
        <dbReference type="ARBA" id="ARBA00022989"/>
    </source>
</evidence>
<dbReference type="InterPro" id="IPR008166">
    <property type="entry name" value="Glyco_transf_92"/>
</dbReference>